<evidence type="ECO:0000313" key="2">
    <source>
        <dbReference type="Proteomes" id="UP000586827"/>
    </source>
</evidence>
<dbReference type="AlphaFoldDB" id="A0A849C5H6"/>
<gene>
    <name evidence="1" type="ORF">HLB23_29510</name>
</gene>
<organism evidence="1 2">
    <name type="scientific">Nocardia uniformis</name>
    <dbReference type="NCBI Taxonomy" id="53432"/>
    <lineage>
        <taxon>Bacteria</taxon>
        <taxon>Bacillati</taxon>
        <taxon>Actinomycetota</taxon>
        <taxon>Actinomycetes</taxon>
        <taxon>Mycobacteriales</taxon>
        <taxon>Nocardiaceae</taxon>
        <taxon>Nocardia</taxon>
    </lineage>
</organism>
<comment type="caution">
    <text evidence="1">The sequence shown here is derived from an EMBL/GenBank/DDBJ whole genome shotgun (WGS) entry which is preliminary data.</text>
</comment>
<reference evidence="1 2" key="1">
    <citation type="submission" date="2020-05" db="EMBL/GenBank/DDBJ databases">
        <title>MicrobeNet Type strains.</title>
        <authorList>
            <person name="Nicholson A.C."/>
        </authorList>
    </citation>
    <scope>NUCLEOTIDE SEQUENCE [LARGE SCALE GENOMIC DNA]</scope>
    <source>
        <strain evidence="1 2">JCM 3224</strain>
    </source>
</reference>
<sequence length="113" mass="12320">MRTFTAHRAALPRLRAIVLRPNMNALGIVDSGEDQIDGYIAAQELDNVIRTLGLRAEPSGDITLRVTEFDFDQVRKLVSASAVVAALDAATALDPRIQGVGQRALTEMLEAYR</sequence>
<keyword evidence="2" id="KW-1185">Reference proteome</keyword>
<accession>A0A849C5H6</accession>
<evidence type="ECO:0000313" key="1">
    <source>
        <dbReference type="EMBL" id="NNH73944.1"/>
    </source>
</evidence>
<name>A0A849C5H6_9NOCA</name>
<protein>
    <submittedName>
        <fullName evidence="1">Uncharacterized protein</fullName>
    </submittedName>
</protein>
<dbReference type="Proteomes" id="UP000586827">
    <property type="component" value="Unassembled WGS sequence"/>
</dbReference>
<proteinExistence type="predicted"/>
<dbReference type="RefSeq" id="WP_157551923.1">
    <property type="nucleotide sequence ID" value="NZ_JABELX010000012.1"/>
</dbReference>
<dbReference type="EMBL" id="JABELX010000012">
    <property type="protein sequence ID" value="NNH73944.1"/>
    <property type="molecule type" value="Genomic_DNA"/>
</dbReference>